<sequence>MSSDDPALEQGETGDETKQFLVKCESCSFERSTDGREEATRLGNVHHRETGHEIVAVEVPPSVDPEPE</sequence>
<dbReference type="Proteomes" id="UP000283805">
    <property type="component" value="Unassembled WGS sequence"/>
</dbReference>
<protein>
    <submittedName>
        <fullName evidence="1">Uncharacterized protein</fullName>
    </submittedName>
</protein>
<comment type="caution">
    <text evidence="1">The sequence shown here is derived from an EMBL/GenBank/DDBJ whole genome shotgun (WGS) entry which is preliminary data.</text>
</comment>
<organism evidence="1 2">
    <name type="scientific">Halopiger aswanensis</name>
    <dbReference type="NCBI Taxonomy" id="148449"/>
    <lineage>
        <taxon>Archaea</taxon>
        <taxon>Methanobacteriati</taxon>
        <taxon>Methanobacteriota</taxon>
        <taxon>Stenosarchaea group</taxon>
        <taxon>Halobacteria</taxon>
        <taxon>Halobacteriales</taxon>
        <taxon>Natrialbaceae</taxon>
        <taxon>Halopiger</taxon>
    </lineage>
</organism>
<gene>
    <name evidence="1" type="ORF">ATJ93_2782</name>
</gene>
<dbReference type="AlphaFoldDB" id="A0A3R7KLX1"/>
<keyword evidence="2" id="KW-1185">Reference proteome</keyword>
<dbReference type="OrthoDB" id="3162at387342"/>
<name>A0A3R7KLX1_9EURY</name>
<reference evidence="1 2" key="1">
    <citation type="submission" date="2018-09" db="EMBL/GenBank/DDBJ databases">
        <title>Genomic Encyclopedia of Archaeal and Bacterial Type Strains, Phase II (KMG-II): from individual species to whole genera.</title>
        <authorList>
            <person name="Goeker M."/>
        </authorList>
    </citation>
    <scope>NUCLEOTIDE SEQUENCE [LARGE SCALE GENOMIC DNA]</scope>
    <source>
        <strain evidence="1 2">DSM 13151</strain>
    </source>
</reference>
<dbReference type="EMBL" id="RAPO01000002">
    <property type="protein sequence ID" value="RKD95919.1"/>
    <property type="molecule type" value="Genomic_DNA"/>
</dbReference>
<accession>A0A3R7KLX1</accession>
<dbReference type="RefSeq" id="WP_120245283.1">
    <property type="nucleotide sequence ID" value="NZ_RAPO01000002.1"/>
</dbReference>
<evidence type="ECO:0000313" key="2">
    <source>
        <dbReference type="Proteomes" id="UP000283805"/>
    </source>
</evidence>
<proteinExistence type="predicted"/>
<evidence type="ECO:0000313" key="1">
    <source>
        <dbReference type="EMBL" id="RKD95919.1"/>
    </source>
</evidence>